<gene>
    <name evidence="2" type="ORF">pipiens_017558</name>
</gene>
<feature type="transmembrane region" description="Helical" evidence="1">
    <location>
        <begin position="61"/>
        <end position="81"/>
    </location>
</feature>
<keyword evidence="1" id="KW-0812">Transmembrane</keyword>
<keyword evidence="1" id="KW-1133">Transmembrane helix</keyword>
<evidence type="ECO:0000313" key="3">
    <source>
        <dbReference type="Proteomes" id="UP001562425"/>
    </source>
</evidence>
<keyword evidence="1" id="KW-0472">Membrane</keyword>
<comment type="caution">
    <text evidence="2">The sequence shown here is derived from an EMBL/GenBank/DDBJ whole genome shotgun (WGS) entry which is preliminary data.</text>
</comment>
<reference evidence="2 3" key="1">
    <citation type="submission" date="2024-05" db="EMBL/GenBank/DDBJ databases">
        <title>Culex pipiens pipiens assembly and annotation.</title>
        <authorList>
            <person name="Alout H."/>
            <person name="Durand T."/>
        </authorList>
    </citation>
    <scope>NUCLEOTIDE SEQUENCE [LARGE SCALE GENOMIC DNA]</scope>
    <source>
        <strain evidence="2">HA-2024</strain>
        <tissue evidence="2">Whole body</tissue>
    </source>
</reference>
<proteinExistence type="predicted"/>
<keyword evidence="3" id="KW-1185">Reference proteome</keyword>
<evidence type="ECO:0000313" key="2">
    <source>
        <dbReference type="EMBL" id="KAL1375324.1"/>
    </source>
</evidence>
<evidence type="ECO:0000256" key="1">
    <source>
        <dbReference type="SAM" id="Phobius"/>
    </source>
</evidence>
<name>A0ABD1CH49_CULPP</name>
<dbReference type="Proteomes" id="UP001562425">
    <property type="component" value="Unassembled WGS sequence"/>
</dbReference>
<protein>
    <submittedName>
        <fullName evidence="2">Uncharacterized protein</fullName>
    </submittedName>
</protein>
<sequence>MAFTIYDSFRPMELYLKFTGLLPLFWRSNTTFVQQPFPTAMPKKVSNNDPNFFRRGLIRKALNYCIPIVITIAGFCVASRFRKIFSLLHQVDYEVSV</sequence>
<dbReference type="AlphaFoldDB" id="A0ABD1CH49"/>
<organism evidence="2 3">
    <name type="scientific">Culex pipiens pipiens</name>
    <name type="common">Northern house mosquito</name>
    <dbReference type="NCBI Taxonomy" id="38569"/>
    <lineage>
        <taxon>Eukaryota</taxon>
        <taxon>Metazoa</taxon>
        <taxon>Ecdysozoa</taxon>
        <taxon>Arthropoda</taxon>
        <taxon>Hexapoda</taxon>
        <taxon>Insecta</taxon>
        <taxon>Pterygota</taxon>
        <taxon>Neoptera</taxon>
        <taxon>Endopterygota</taxon>
        <taxon>Diptera</taxon>
        <taxon>Nematocera</taxon>
        <taxon>Culicoidea</taxon>
        <taxon>Culicidae</taxon>
        <taxon>Culicinae</taxon>
        <taxon>Culicini</taxon>
        <taxon>Culex</taxon>
        <taxon>Culex</taxon>
    </lineage>
</organism>
<dbReference type="EMBL" id="JBEHCU010012591">
    <property type="protein sequence ID" value="KAL1375324.1"/>
    <property type="molecule type" value="Genomic_DNA"/>
</dbReference>
<accession>A0ABD1CH49</accession>